<feature type="compositionally biased region" description="Basic and acidic residues" evidence="1">
    <location>
        <begin position="196"/>
        <end position="230"/>
    </location>
</feature>
<sequence length="388" mass="42492">MSEDTTFPKFKTRTRPPGSFPFGPQNPNQVWTPIFHSPSLLPFSKSLPRPASGPAPLAPPLRLDRPAPSLRAPWLRLDAVRHLGDAALRTPGSSGARAVGTPASGVGLRARRDSPIPPCSWIQPSPQTPPDPTPEPTDPSGPPDWGSGAPRLPRRHQNKGYLNEAMSNTCSFGHRPRLARKLHTQPQGSLSVTKTASEKKEVSPKKIEKPVSLKNTDKKPSPKSIEHKDTLPNQQSSSFLKENTGERSKDIGSAKPEKKNDCCLQDIDDESSESTGDGEEDTSGEDDEHGHPPNATQAPLELMAEFLRAEMSRDYHLAKKLCQMILIYEPENPEAKEFFTLIEEMLLKEKAQNVEEEAEDSEEGSSSESEGESTEEASEESSEEGEEG</sequence>
<protein>
    <submittedName>
        <fullName evidence="3">Glutamate-rich protein 2</fullName>
    </submittedName>
</protein>
<dbReference type="InParanoid" id="A0A1S3G473"/>
<gene>
    <name evidence="3" type="primary">Erich2</name>
</gene>
<feature type="region of interest" description="Disordered" evidence="1">
    <location>
        <begin position="87"/>
        <end position="301"/>
    </location>
</feature>
<reference evidence="3" key="1">
    <citation type="submission" date="2025-08" db="UniProtKB">
        <authorList>
            <consortium name="RefSeq"/>
        </authorList>
    </citation>
    <scope>IDENTIFICATION</scope>
    <source>
        <tissue evidence="3">Kidney</tissue>
    </source>
</reference>
<dbReference type="GeneID" id="105993992"/>
<feature type="compositionally biased region" description="Pro residues" evidence="1">
    <location>
        <begin position="126"/>
        <end position="142"/>
    </location>
</feature>
<dbReference type="AlphaFoldDB" id="A0A1S3G473"/>
<dbReference type="PANTHER" id="PTHR21520:SF2">
    <property type="entry name" value="GLUTAMATE-RICH PROTEIN 2"/>
    <property type="match status" value="1"/>
</dbReference>
<dbReference type="RefSeq" id="XP_012882847.1">
    <property type="nucleotide sequence ID" value="XM_013027393.1"/>
</dbReference>
<dbReference type="InterPro" id="IPR026703">
    <property type="entry name" value="ERICH2"/>
</dbReference>
<feature type="compositionally biased region" description="Basic residues" evidence="1">
    <location>
        <begin position="174"/>
        <end position="183"/>
    </location>
</feature>
<feature type="region of interest" description="Disordered" evidence="1">
    <location>
        <begin position="44"/>
        <end position="64"/>
    </location>
</feature>
<accession>A0A1S3G473</accession>
<dbReference type="PANTHER" id="PTHR21520">
    <property type="entry name" value="GLUTAMATE-RICH PROTEIN 2"/>
    <property type="match status" value="1"/>
</dbReference>
<dbReference type="KEGG" id="dord:105993992"/>
<feature type="compositionally biased region" description="Acidic residues" evidence="1">
    <location>
        <begin position="266"/>
        <end position="287"/>
    </location>
</feature>
<dbReference type="CTD" id="285141"/>
<name>A0A1S3G473_DIPOR</name>
<keyword evidence="2" id="KW-1185">Reference proteome</keyword>
<evidence type="ECO:0000313" key="2">
    <source>
        <dbReference type="Proteomes" id="UP000081671"/>
    </source>
</evidence>
<feature type="region of interest" description="Disordered" evidence="1">
    <location>
        <begin position="1"/>
        <end position="29"/>
    </location>
</feature>
<evidence type="ECO:0000256" key="1">
    <source>
        <dbReference type="SAM" id="MobiDB-lite"/>
    </source>
</evidence>
<evidence type="ECO:0000313" key="3">
    <source>
        <dbReference type="RefSeq" id="XP_012882847.1"/>
    </source>
</evidence>
<feature type="compositionally biased region" description="Acidic residues" evidence="1">
    <location>
        <begin position="354"/>
        <end position="388"/>
    </location>
</feature>
<organism evidence="2 3">
    <name type="scientific">Dipodomys ordii</name>
    <name type="common">Ord's kangaroo rat</name>
    <dbReference type="NCBI Taxonomy" id="10020"/>
    <lineage>
        <taxon>Eukaryota</taxon>
        <taxon>Metazoa</taxon>
        <taxon>Chordata</taxon>
        <taxon>Craniata</taxon>
        <taxon>Vertebrata</taxon>
        <taxon>Euteleostomi</taxon>
        <taxon>Mammalia</taxon>
        <taxon>Eutheria</taxon>
        <taxon>Euarchontoglires</taxon>
        <taxon>Glires</taxon>
        <taxon>Rodentia</taxon>
        <taxon>Castorimorpha</taxon>
        <taxon>Heteromyidae</taxon>
        <taxon>Dipodomyinae</taxon>
        <taxon>Dipodomys</taxon>
    </lineage>
</organism>
<feature type="compositionally biased region" description="Basic and acidic residues" evidence="1">
    <location>
        <begin position="243"/>
        <end position="261"/>
    </location>
</feature>
<dbReference type="Proteomes" id="UP000081671">
    <property type="component" value="Unplaced"/>
</dbReference>
<feature type="compositionally biased region" description="Polar residues" evidence="1">
    <location>
        <begin position="231"/>
        <end position="241"/>
    </location>
</feature>
<dbReference type="OrthoDB" id="9950633at2759"/>
<feature type="compositionally biased region" description="Polar residues" evidence="1">
    <location>
        <begin position="184"/>
        <end position="195"/>
    </location>
</feature>
<proteinExistence type="predicted"/>
<feature type="region of interest" description="Disordered" evidence="1">
    <location>
        <begin position="350"/>
        <end position="388"/>
    </location>
</feature>